<evidence type="ECO:0000256" key="2">
    <source>
        <dbReference type="ARBA" id="ARBA00005462"/>
    </source>
</evidence>
<evidence type="ECO:0000256" key="7">
    <source>
        <dbReference type="ARBA" id="ARBA00026209"/>
    </source>
</evidence>
<dbReference type="InterPro" id="IPR000225">
    <property type="entry name" value="Armadillo"/>
</dbReference>
<dbReference type="GO" id="GO:0005774">
    <property type="term" value="C:vacuolar membrane"/>
    <property type="evidence" value="ECO:0007669"/>
    <property type="project" value="UniProtKB-SubCell"/>
</dbReference>
<keyword evidence="3" id="KW-0926">Vacuole</keyword>
<dbReference type="PANTHER" id="PTHR47249:SF1">
    <property type="entry name" value="VACUOLAR PROTEIN 8"/>
    <property type="match status" value="1"/>
</dbReference>
<dbReference type="PROSITE" id="PS50176">
    <property type="entry name" value="ARM_REPEAT"/>
    <property type="match status" value="2"/>
</dbReference>
<dbReference type="InterPro" id="IPR016024">
    <property type="entry name" value="ARM-type_fold"/>
</dbReference>
<feature type="repeat" description="ARM" evidence="8">
    <location>
        <begin position="74"/>
        <end position="123"/>
    </location>
</feature>
<evidence type="ECO:0000256" key="5">
    <source>
        <dbReference type="ARBA" id="ARBA00023136"/>
    </source>
</evidence>
<dbReference type="EMBL" id="HBHT01007650">
    <property type="protein sequence ID" value="CAD9950545.1"/>
    <property type="molecule type" value="Transcribed_RNA"/>
</dbReference>
<gene>
    <name evidence="9" type="ORF">APAL1065_LOCUS5102</name>
</gene>
<dbReference type="InterPro" id="IPR045156">
    <property type="entry name" value="Vac8"/>
</dbReference>
<dbReference type="InterPro" id="IPR011989">
    <property type="entry name" value="ARM-like"/>
</dbReference>
<organism evidence="9">
    <name type="scientific">Entomoneis paludosa</name>
    <dbReference type="NCBI Taxonomy" id="265537"/>
    <lineage>
        <taxon>Eukaryota</taxon>
        <taxon>Sar</taxon>
        <taxon>Stramenopiles</taxon>
        <taxon>Ochrophyta</taxon>
        <taxon>Bacillariophyta</taxon>
        <taxon>Bacillariophyceae</taxon>
        <taxon>Bacillariophycidae</taxon>
        <taxon>Entomoneidaceae</taxon>
        <taxon>Entomoneis</taxon>
    </lineage>
</organism>
<feature type="repeat" description="ARM" evidence="8">
    <location>
        <begin position="458"/>
        <end position="498"/>
    </location>
</feature>
<evidence type="ECO:0000256" key="4">
    <source>
        <dbReference type="ARBA" id="ARBA00022737"/>
    </source>
</evidence>
<dbReference type="PANTHER" id="PTHR47249">
    <property type="entry name" value="VACUOLAR PROTEIN 8"/>
    <property type="match status" value="1"/>
</dbReference>
<evidence type="ECO:0000313" key="9">
    <source>
        <dbReference type="EMBL" id="CAD9950545.1"/>
    </source>
</evidence>
<dbReference type="SUPFAM" id="SSF48371">
    <property type="entry name" value="ARM repeat"/>
    <property type="match status" value="2"/>
</dbReference>
<dbReference type="SMART" id="SM00185">
    <property type="entry name" value="ARM"/>
    <property type="match status" value="4"/>
</dbReference>
<keyword evidence="4" id="KW-0677">Repeat</keyword>
<dbReference type="AlphaFoldDB" id="A0A7S2VDC0"/>
<evidence type="ECO:0000256" key="3">
    <source>
        <dbReference type="ARBA" id="ARBA00022554"/>
    </source>
</evidence>
<comment type="similarity">
    <text evidence="2">Belongs to the beta-catenin family.</text>
</comment>
<evidence type="ECO:0000256" key="8">
    <source>
        <dbReference type="PROSITE-ProRule" id="PRU00259"/>
    </source>
</evidence>
<dbReference type="Gene3D" id="1.25.10.10">
    <property type="entry name" value="Leucine-rich Repeat Variant"/>
    <property type="match status" value="3"/>
</dbReference>
<accession>A0A7S2VDC0</accession>
<evidence type="ECO:0000256" key="1">
    <source>
        <dbReference type="ARBA" id="ARBA00004592"/>
    </source>
</evidence>
<comment type="subcellular location">
    <subcellularLocation>
        <location evidence="1">Vacuole membrane</location>
        <topology evidence="1">Lipid-anchor</topology>
    </subcellularLocation>
</comment>
<name>A0A7S2VDC0_9STRA</name>
<evidence type="ECO:0000256" key="6">
    <source>
        <dbReference type="ARBA" id="ARBA00023288"/>
    </source>
</evidence>
<dbReference type="GO" id="GO:0071562">
    <property type="term" value="P:nucleus-vacuole junction assembly"/>
    <property type="evidence" value="ECO:0007669"/>
    <property type="project" value="InterPro"/>
</dbReference>
<sequence>MIQLVVDTMKQVLVTSQRSKVNDTTPAVLLSRENKNVLFFACRALANLAYPRERQEWSSKIDQDASACLILEAGGLDVLLKLLQQQQQPDATNMVEIQHKALAALVNLSATYPGAKAILEHNGIPVVLSYLSNPTLYGNHAEIQEFSLSILAQLMLLYNTKIKSGDQKDLQDRHEILSLTLHSMKRHRDKPKIQERGSSLLVPLFHQLPIPTPTDKSDRHDDNNEKEEVDLVSSTILLLLEVLETHKTHKSTMHCALIALQNLSSFDFSPTQMSVMTGGVGVVLGLVQESLREVKKKKDHVLDDTKEAKIVAQFPLKKHEQPMVQLLHACCTLSNMSFDFVNGIPAVGDAGGHETLADTLLLLWNSGNQEILLQTNHISKSECAMIQDAVLATLSRLASQVSYRQVIVAACGGESTAIVVKTMQQNISDVWIVKHGIALLGNLSATGSCQSAIVLKYHGLEIILHSMMTHSDDEELMNFATGAIANLLKDSTAQQMILCPFLPEEHKEHPMPGYEVIFSSMTKHAENEEILMRAFKCILHMAEIGGETMGFELVKRIVTAVRAMSQKYYANLRVIIQAYKVLERICGDDIGAEAFAQCDGAVAAVLGSVASSNTKEVLAALLLIKIALPNKTTQTFFLFQSGFSTVVKAIKDHSTGNNPTSSKVLLYGIAVLKKLWQNPQSHWTITCSDYGLLPMLEERLQSHAQLLPNSMEEKQVTAIVNVLDYLSRIAADKPPSFWSPSPELVKAIIRTMEVHNDTSPPILQLGIRFFAHLSVHEEHLTMLAQVGAIQCILTIRLVSSSKVCDAIINLSRDLSCLVEMEKYQVMIKLLALMQLNEDNSQTVASALLTMVNVFRVIKSKDEGVFQRMKSEFCENNGRLIVANLRNKHNTGAGVEYHAENLMSFLFSSVNSGG</sequence>
<keyword evidence="5" id="KW-0472">Membrane</keyword>
<protein>
    <recommendedName>
        <fullName evidence="7">Vacuolar protein 8</fullName>
    </recommendedName>
</protein>
<keyword evidence="6" id="KW-0449">Lipoprotein</keyword>
<reference evidence="9" key="1">
    <citation type="submission" date="2021-01" db="EMBL/GenBank/DDBJ databases">
        <authorList>
            <person name="Corre E."/>
            <person name="Pelletier E."/>
            <person name="Niang G."/>
            <person name="Scheremetjew M."/>
            <person name="Finn R."/>
            <person name="Kale V."/>
            <person name="Holt S."/>
            <person name="Cochrane G."/>
            <person name="Meng A."/>
            <person name="Brown T."/>
            <person name="Cohen L."/>
        </authorList>
    </citation>
    <scope>NUCLEOTIDE SEQUENCE</scope>
    <source>
        <strain evidence="9">CCMP125</strain>
    </source>
</reference>
<proteinExistence type="inferred from homology"/>
<dbReference type="GO" id="GO:0043495">
    <property type="term" value="F:protein-membrane adaptor activity"/>
    <property type="evidence" value="ECO:0007669"/>
    <property type="project" value="InterPro"/>
</dbReference>